<dbReference type="EMBL" id="JARQZJ010000122">
    <property type="protein sequence ID" value="KAK9889187.1"/>
    <property type="molecule type" value="Genomic_DNA"/>
</dbReference>
<name>A0AAW1VA31_9CUCU</name>
<gene>
    <name evidence="1" type="ORF">WA026_004466</name>
</gene>
<organism evidence="1 2">
    <name type="scientific">Henosepilachna vigintioctopunctata</name>
    <dbReference type="NCBI Taxonomy" id="420089"/>
    <lineage>
        <taxon>Eukaryota</taxon>
        <taxon>Metazoa</taxon>
        <taxon>Ecdysozoa</taxon>
        <taxon>Arthropoda</taxon>
        <taxon>Hexapoda</taxon>
        <taxon>Insecta</taxon>
        <taxon>Pterygota</taxon>
        <taxon>Neoptera</taxon>
        <taxon>Endopterygota</taxon>
        <taxon>Coleoptera</taxon>
        <taxon>Polyphaga</taxon>
        <taxon>Cucujiformia</taxon>
        <taxon>Coccinelloidea</taxon>
        <taxon>Coccinellidae</taxon>
        <taxon>Epilachninae</taxon>
        <taxon>Epilachnini</taxon>
        <taxon>Henosepilachna</taxon>
    </lineage>
</organism>
<comment type="caution">
    <text evidence="1">The sequence shown here is derived from an EMBL/GenBank/DDBJ whole genome shotgun (WGS) entry which is preliminary data.</text>
</comment>
<protein>
    <submittedName>
        <fullName evidence="1">Uncharacterized protein</fullName>
    </submittedName>
</protein>
<accession>A0AAW1VA31</accession>
<dbReference type="Proteomes" id="UP001431783">
    <property type="component" value="Unassembled WGS sequence"/>
</dbReference>
<sequence>MANIDISDIYWIIGQNIRYKKNLIVGLVYILLNDPLIQFTAAVASSPADCVEYLDLSEDSRASFSFLVRCPH</sequence>
<reference evidence="1 2" key="1">
    <citation type="submission" date="2023-03" db="EMBL/GenBank/DDBJ databases">
        <title>Genome insight into feeding habits of ladybird beetles.</title>
        <authorList>
            <person name="Li H.-S."/>
            <person name="Huang Y.-H."/>
            <person name="Pang H."/>
        </authorList>
    </citation>
    <scope>NUCLEOTIDE SEQUENCE [LARGE SCALE GENOMIC DNA]</scope>
    <source>
        <strain evidence="1">SYSU_2023b</strain>
        <tissue evidence="1">Whole body</tissue>
    </source>
</reference>
<evidence type="ECO:0000313" key="1">
    <source>
        <dbReference type="EMBL" id="KAK9889187.1"/>
    </source>
</evidence>
<dbReference type="AlphaFoldDB" id="A0AAW1VA31"/>
<proteinExistence type="predicted"/>
<evidence type="ECO:0000313" key="2">
    <source>
        <dbReference type="Proteomes" id="UP001431783"/>
    </source>
</evidence>
<keyword evidence="2" id="KW-1185">Reference proteome</keyword>